<proteinExistence type="predicted"/>
<gene>
    <name evidence="2" type="ORF">B0T10DRAFT_468239</name>
</gene>
<evidence type="ECO:0000313" key="3">
    <source>
        <dbReference type="Proteomes" id="UP000777438"/>
    </source>
</evidence>
<reference evidence="2 3" key="1">
    <citation type="journal article" date="2021" name="Nat. Commun.">
        <title>Genetic determinants of endophytism in the Arabidopsis root mycobiome.</title>
        <authorList>
            <person name="Mesny F."/>
            <person name="Miyauchi S."/>
            <person name="Thiergart T."/>
            <person name="Pickel B."/>
            <person name="Atanasova L."/>
            <person name="Karlsson M."/>
            <person name="Huettel B."/>
            <person name="Barry K.W."/>
            <person name="Haridas S."/>
            <person name="Chen C."/>
            <person name="Bauer D."/>
            <person name="Andreopoulos W."/>
            <person name="Pangilinan J."/>
            <person name="LaButti K."/>
            <person name="Riley R."/>
            <person name="Lipzen A."/>
            <person name="Clum A."/>
            <person name="Drula E."/>
            <person name="Henrissat B."/>
            <person name="Kohler A."/>
            <person name="Grigoriev I.V."/>
            <person name="Martin F.M."/>
            <person name="Hacquard S."/>
        </authorList>
    </citation>
    <scope>NUCLEOTIDE SEQUENCE [LARGE SCALE GENOMIC DNA]</scope>
    <source>
        <strain evidence="2 3">MPI-CAGE-CH-0241</strain>
    </source>
</reference>
<accession>A0A9P9AVQ7</accession>
<evidence type="ECO:0000313" key="2">
    <source>
        <dbReference type="EMBL" id="KAH6899627.1"/>
    </source>
</evidence>
<sequence>MLPCLFSLCSCGLSRLIEGVPLESMNTSVALVMMDQGRSTSCTCLCTYSARTPREKLQGDVGSLPFHANLGSGPGCTNSINSSQMKQSLMWVAQRLCTKSRVCECWPRSSTSFCSPLCRPPKETMAC</sequence>
<feature type="signal peptide" evidence="1">
    <location>
        <begin position="1"/>
        <end position="19"/>
    </location>
</feature>
<dbReference type="AlphaFoldDB" id="A0A9P9AVQ7"/>
<name>A0A9P9AVQ7_9HYPO</name>
<evidence type="ECO:0008006" key="4">
    <source>
        <dbReference type="Google" id="ProtNLM"/>
    </source>
</evidence>
<feature type="chain" id="PRO_5040369044" description="Secreted protein" evidence="1">
    <location>
        <begin position="20"/>
        <end position="127"/>
    </location>
</feature>
<keyword evidence="1" id="KW-0732">Signal</keyword>
<dbReference type="Proteomes" id="UP000777438">
    <property type="component" value="Unassembled WGS sequence"/>
</dbReference>
<protein>
    <recommendedName>
        <fullName evidence="4">Secreted protein</fullName>
    </recommendedName>
</protein>
<organism evidence="2 3">
    <name type="scientific">Thelonectria olida</name>
    <dbReference type="NCBI Taxonomy" id="1576542"/>
    <lineage>
        <taxon>Eukaryota</taxon>
        <taxon>Fungi</taxon>
        <taxon>Dikarya</taxon>
        <taxon>Ascomycota</taxon>
        <taxon>Pezizomycotina</taxon>
        <taxon>Sordariomycetes</taxon>
        <taxon>Hypocreomycetidae</taxon>
        <taxon>Hypocreales</taxon>
        <taxon>Nectriaceae</taxon>
        <taxon>Thelonectria</taxon>
    </lineage>
</organism>
<comment type="caution">
    <text evidence="2">The sequence shown here is derived from an EMBL/GenBank/DDBJ whole genome shotgun (WGS) entry which is preliminary data.</text>
</comment>
<evidence type="ECO:0000256" key="1">
    <source>
        <dbReference type="SAM" id="SignalP"/>
    </source>
</evidence>
<keyword evidence="3" id="KW-1185">Reference proteome</keyword>
<dbReference type="EMBL" id="JAGPYM010000001">
    <property type="protein sequence ID" value="KAH6899627.1"/>
    <property type="molecule type" value="Genomic_DNA"/>
</dbReference>